<dbReference type="EMBL" id="CCYD01000645">
    <property type="protein sequence ID" value="CEG42548.1"/>
    <property type="molecule type" value="Genomic_DNA"/>
</dbReference>
<proteinExistence type="predicted"/>
<feature type="region of interest" description="Disordered" evidence="1">
    <location>
        <begin position="1"/>
        <end position="22"/>
    </location>
</feature>
<name>A0A0P1AP70_PLAHL</name>
<dbReference type="OMA" id="MMSKARH"/>
<dbReference type="AlphaFoldDB" id="A0A0P1AP70"/>
<dbReference type="RefSeq" id="XP_024578917.1">
    <property type="nucleotide sequence ID" value="XM_024728440.1"/>
</dbReference>
<protein>
    <submittedName>
        <fullName evidence="2">Uncharacterized protein</fullName>
    </submittedName>
</protein>
<dbReference type="GeneID" id="36407869"/>
<dbReference type="OrthoDB" id="166453at2759"/>
<keyword evidence="3" id="KW-1185">Reference proteome</keyword>
<feature type="compositionally biased region" description="Basic residues" evidence="1">
    <location>
        <begin position="160"/>
        <end position="172"/>
    </location>
</feature>
<evidence type="ECO:0000313" key="3">
    <source>
        <dbReference type="Proteomes" id="UP000054928"/>
    </source>
</evidence>
<dbReference type="Proteomes" id="UP000054928">
    <property type="component" value="Unassembled WGS sequence"/>
</dbReference>
<evidence type="ECO:0000313" key="2">
    <source>
        <dbReference type="EMBL" id="CEG42548.1"/>
    </source>
</evidence>
<organism evidence="2 3">
    <name type="scientific">Plasmopara halstedii</name>
    <name type="common">Downy mildew of sunflower</name>
    <dbReference type="NCBI Taxonomy" id="4781"/>
    <lineage>
        <taxon>Eukaryota</taxon>
        <taxon>Sar</taxon>
        <taxon>Stramenopiles</taxon>
        <taxon>Oomycota</taxon>
        <taxon>Peronosporomycetes</taxon>
        <taxon>Peronosporales</taxon>
        <taxon>Peronosporaceae</taxon>
        <taxon>Plasmopara</taxon>
    </lineage>
</organism>
<accession>A0A0P1AP70</accession>
<reference evidence="3" key="1">
    <citation type="submission" date="2014-09" db="EMBL/GenBank/DDBJ databases">
        <authorList>
            <person name="Sharma Rahul"/>
            <person name="Thines Marco"/>
        </authorList>
    </citation>
    <scope>NUCLEOTIDE SEQUENCE [LARGE SCALE GENOMIC DNA]</scope>
</reference>
<sequence length="299" mass="32475">MVTTTSTMFVSSTTGTGTTSSTCGSTVVMRGAGSSVDGEVNPTDYYFQSTVSNPLSSTTSDGNGELLTPRMDQKTMKQLRTGGHNNLNSSTVSATDDVSFKTLIRKRSTRMMSKARHNGDTNMQPPLKEIATGEYVLFPEEMQPVSLPPRPQQRSIMSQNRRRSRGPSKKSVKMTTIRQLNKEEPGVSFQFYGRSGVPPAPVSTLSSDVRSSCSTNDSFMNGTRSISSTRVSQFSDRVSLETNLGSLNPQSNLANAGHFIDGGFTPSIQEDEEAQALETLSGWLQASSVSTQDSFMWSR</sequence>
<evidence type="ECO:0000256" key="1">
    <source>
        <dbReference type="SAM" id="MobiDB-lite"/>
    </source>
</evidence>
<feature type="region of interest" description="Disordered" evidence="1">
    <location>
        <begin position="143"/>
        <end position="175"/>
    </location>
</feature>